<accession>A0A1G6AIR1</accession>
<keyword evidence="3" id="KW-1185">Reference proteome</keyword>
<dbReference type="RefSeq" id="WP_090874779.1">
    <property type="nucleotide sequence ID" value="NZ_FMXQ01000001.1"/>
</dbReference>
<gene>
    <name evidence="2" type="ORF">SAMN02982931_00695</name>
</gene>
<name>A0A1G6AIR1_9HYPH</name>
<keyword evidence="1" id="KW-0732">Signal</keyword>
<dbReference type="EMBL" id="FMXQ01000001">
    <property type="protein sequence ID" value="SDB08268.1"/>
    <property type="molecule type" value="Genomic_DNA"/>
</dbReference>
<organism evidence="2 3">
    <name type="scientific">Bauldia litoralis</name>
    <dbReference type="NCBI Taxonomy" id="665467"/>
    <lineage>
        <taxon>Bacteria</taxon>
        <taxon>Pseudomonadati</taxon>
        <taxon>Pseudomonadota</taxon>
        <taxon>Alphaproteobacteria</taxon>
        <taxon>Hyphomicrobiales</taxon>
        <taxon>Kaistiaceae</taxon>
        <taxon>Bauldia</taxon>
    </lineage>
</organism>
<sequence length="72" mass="7277">MKTLIIAATASAALLMGASAGFASTSPAQSLTVDHVAGYSQLAAAGTANEQFRCLDAQNSTDAQINPNLSFC</sequence>
<proteinExistence type="predicted"/>
<evidence type="ECO:0000313" key="2">
    <source>
        <dbReference type="EMBL" id="SDB08268.1"/>
    </source>
</evidence>
<dbReference type="AlphaFoldDB" id="A0A1G6AIR1"/>
<feature type="chain" id="PRO_5011637415" description="Secreted protein" evidence="1">
    <location>
        <begin position="24"/>
        <end position="72"/>
    </location>
</feature>
<protein>
    <recommendedName>
        <fullName evidence="4">Secreted protein</fullName>
    </recommendedName>
</protein>
<evidence type="ECO:0008006" key="4">
    <source>
        <dbReference type="Google" id="ProtNLM"/>
    </source>
</evidence>
<dbReference type="STRING" id="665467.SAMN02982931_00695"/>
<evidence type="ECO:0000313" key="3">
    <source>
        <dbReference type="Proteomes" id="UP000199071"/>
    </source>
</evidence>
<dbReference type="Proteomes" id="UP000199071">
    <property type="component" value="Unassembled WGS sequence"/>
</dbReference>
<feature type="signal peptide" evidence="1">
    <location>
        <begin position="1"/>
        <end position="23"/>
    </location>
</feature>
<evidence type="ECO:0000256" key="1">
    <source>
        <dbReference type="SAM" id="SignalP"/>
    </source>
</evidence>
<reference evidence="2 3" key="1">
    <citation type="submission" date="2016-10" db="EMBL/GenBank/DDBJ databases">
        <authorList>
            <person name="de Groot N.N."/>
        </authorList>
    </citation>
    <scope>NUCLEOTIDE SEQUENCE [LARGE SCALE GENOMIC DNA]</scope>
    <source>
        <strain evidence="2 3">ATCC 35022</strain>
    </source>
</reference>